<evidence type="ECO:0000256" key="2">
    <source>
        <dbReference type="ARBA" id="ARBA00023043"/>
    </source>
</evidence>
<reference evidence="4 5" key="1">
    <citation type="submission" date="2024-06" db="EMBL/GenBank/DDBJ databases">
        <authorList>
            <person name="Pan Q."/>
            <person name="Wen M."/>
            <person name="Jouanno E."/>
            <person name="Zahm M."/>
            <person name="Klopp C."/>
            <person name="Cabau C."/>
            <person name="Louis A."/>
            <person name="Berthelot C."/>
            <person name="Parey E."/>
            <person name="Roest Crollius H."/>
            <person name="Montfort J."/>
            <person name="Robinson-Rechavi M."/>
            <person name="Bouchez O."/>
            <person name="Lampietro C."/>
            <person name="Lopez Roques C."/>
            <person name="Donnadieu C."/>
            <person name="Postlethwait J."/>
            <person name="Bobe J."/>
            <person name="Verreycken H."/>
            <person name="Guiguen Y."/>
        </authorList>
    </citation>
    <scope>NUCLEOTIDE SEQUENCE [LARGE SCALE GENOMIC DNA]</scope>
    <source>
        <strain evidence="4">Up_M1</strain>
        <tissue evidence="4">Testis</tissue>
    </source>
</reference>
<keyword evidence="1" id="KW-0677">Repeat</keyword>
<feature type="region of interest" description="Disordered" evidence="3">
    <location>
        <begin position="165"/>
        <end position="191"/>
    </location>
</feature>
<feature type="region of interest" description="Disordered" evidence="3">
    <location>
        <begin position="1"/>
        <end position="25"/>
    </location>
</feature>
<evidence type="ECO:0000313" key="4">
    <source>
        <dbReference type="EMBL" id="KAL0966814.1"/>
    </source>
</evidence>
<sequence length="191" mass="21131">MMDKQNGNRPKATANGVKGKPPRYSVETPYGFRLDLDFLKYVDDIEKGHTIKRVPIQRRSKGQRPSTLPRHLNVSGHHGYQPSPWGSTGALAQRTRLTDPHQGYASWARDGKSPASPDGCQSVAEMEASIRAFDEQPLGEHVRPSLWRASSLPLTVLKSSRDHLGRNNLPMETTGPLPPDLSRLTTASCLD</sequence>
<organism evidence="4 5">
    <name type="scientific">Umbra pygmaea</name>
    <name type="common">Eastern mudminnow</name>
    <dbReference type="NCBI Taxonomy" id="75934"/>
    <lineage>
        <taxon>Eukaryota</taxon>
        <taxon>Metazoa</taxon>
        <taxon>Chordata</taxon>
        <taxon>Craniata</taxon>
        <taxon>Vertebrata</taxon>
        <taxon>Euteleostomi</taxon>
        <taxon>Actinopterygii</taxon>
        <taxon>Neopterygii</taxon>
        <taxon>Teleostei</taxon>
        <taxon>Protacanthopterygii</taxon>
        <taxon>Esociformes</taxon>
        <taxon>Umbridae</taxon>
        <taxon>Umbra</taxon>
    </lineage>
</organism>
<keyword evidence="5" id="KW-1185">Reference proteome</keyword>
<evidence type="ECO:0000256" key="1">
    <source>
        <dbReference type="ARBA" id="ARBA00022737"/>
    </source>
</evidence>
<dbReference type="PANTHER" id="PTHR24168:SF24">
    <property type="entry name" value="KN MOTIF AND ANKYRIN REPEAT DOMAIN-CONTAINING PROTEIN 4"/>
    <property type="match status" value="1"/>
</dbReference>
<dbReference type="PANTHER" id="PTHR24168">
    <property type="entry name" value="KN MOTIF AND ANKYRIN REPEAT DOMAIN-CONTAINING"/>
    <property type="match status" value="1"/>
</dbReference>
<protein>
    <submittedName>
        <fullName evidence="4">Uncharacterized protein</fullName>
    </submittedName>
</protein>
<gene>
    <name evidence="4" type="ORF">UPYG_G00300470</name>
</gene>
<dbReference type="AlphaFoldDB" id="A0ABD0W6B7"/>
<dbReference type="EMBL" id="JAGEUA010000009">
    <property type="protein sequence ID" value="KAL0966814.1"/>
    <property type="molecule type" value="Genomic_DNA"/>
</dbReference>
<evidence type="ECO:0000313" key="5">
    <source>
        <dbReference type="Proteomes" id="UP001557470"/>
    </source>
</evidence>
<dbReference type="Proteomes" id="UP001557470">
    <property type="component" value="Unassembled WGS sequence"/>
</dbReference>
<dbReference type="InterPro" id="IPR021939">
    <property type="entry name" value="KN_motif"/>
</dbReference>
<accession>A0ABD0W6B7</accession>
<dbReference type="Pfam" id="PF12075">
    <property type="entry name" value="KN_motif"/>
    <property type="match status" value="1"/>
</dbReference>
<comment type="caution">
    <text evidence="4">The sequence shown here is derived from an EMBL/GenBank/DDBJ whole genome shotgun (WGS) entry which is preliminary data.</text>
</comment>
<keyword evidence="2" id="KW-0040">ANK repeat</keyword>
<dbReference type="InterPro" id="IPR047184">
    <property type="entry name" value="KANK1-4"/>
</dbReference>
<evidence type="ECO:0000256" key="3">
    <source>
        <dbReference type="SAM" id="MobiDB-lite"/>
    </source>
</evidence>
<proteinExistence type="predicted"/>
<name>A0ABD0W6B7_UMBPY</name>